<reference evidence="1" key="3">
    <citation type="submission" date="1998-04" db="EMBL/GenBank/DDBJ databases">
        <authorList>
            <person name="Parkhill J."/>
            <person name="Barrell B.G."/>
            <person name="Rajandream M.A."/>
        </authorList>
    </citation>
    <scope>NUCLEOTIDE SEQUENCE</scope>
</reference>
<organism evidence="1">
    <name type="scientific">Mycobacterium leprae</name>
    <dbReference type="NCBI Taxonomy" id="1769"/>
    <lineage>
        <taxon>Bacteria</taxon>
        <taxon>Bacillati</taxon>
        <taxon>Actinomycetota</taxon>
        <taxon>Actinomycetes</taxon>
        <taxon>Mycobacteriales</taxon>
        <taxon>Mycobacteriaceae</taxon>
        <taxon>Mycobacterium</taxon>
    </lineage>
</organism>
<proteinExistence type="predicted"/>
<reference evidence="1" key="1">
    <citation type="journal article" date="1993" name="Mol. Microbiol.">
        <title>Use of an ordered cosmid library to deduce the genomic organization of Mycobacterium leprae.</title>
        <authorList>
            <person name="Eiglmeier K."/>
            <person name="Honore N."/>
            <person name="Woods S.A."/>
            <person name="Caudron B."/>
            <person name="Cole S.T."/>
        </authorList>
    </citation>
    <scope>NUCLEOTIDE SEQUENCE</scope>
</reference>
<sequence>MPRIVYDVTITGAYSMHLIVAGMCMQADTMHPFFAITKEISV</sequence>
<name>O69533_MYCLR</name>
<dbReference type="AlphaFoldDB" id="O69533"/>
<protein>
    <submittedName>
        <fullName evidence="1">Uncharacterized protein MLCB2548.12</fullName>
    </submittedName>
</protein>
<accession>O69533</accession>
<dbReference type="EMBL" id="AL023093">
    <property type="protein sequence ID" value="CAA18799.1"/>
    <property type="molecule type" value="Genomic_DNA"/>
</dbReference>
<reference evidence="1" key="2">
    <citation type="submission" date="1998-04" db="EMBL/GenBank/DDBJ databases">
        <authorList>
            <person name="Badcock K."/>
            <person name="Churcher C.M."/>
        </authorList>
    </citation>
    <scope>NUCLEOTIDE SEQUENCE</scope>
</reference>
<gene>
    <name evidence="1" type="primary">MLCB2548.12</name>
</gene>
<evidence type="ECO:0000313" key="1">
    <source>
        <dbReference type="EMBL" id="CAA18799.1"/>
    </source>
</evidence>